<protein>
    <submittedName>
        <fullName evidence="2">Uncharacterized protein</fullName>
    </submittedName>
</protein>
<dbReference type="GeneID" id="19209364"/>
<evidence type="ECO:0000313" key="2">
    <source>
        <dbReference type="EMBL" id="EIW77656.1"/>
    </source>
</evidence>
<reference evidence="3" key="1">
    <citation type="journal article" date="2012" name="Science">
        <title>The Paleozoic origin of enzymatic lignin decomposition reconstructed from 31 fungal genomes.</title>
        <authorList>
            <person name="Floudas D."/>
            <person name="Binder M."/>
            <person name="Riley R."/>
            <person name="Barry K."/>
            <person name="Blanchette R.A."/>
            <person name="Henrissat B."/>
            <person name="Martinez A.T."/>
            <person name="Otillar R."/>
            <person name="Spatafora J.W."/>
            <person name="Yadav J.S."/>
            <person name="Aerts A."/>
            <person name="Benoit I."/>
            <person name="Boyd A."/>
            <person name="Carlson A."/>
            <person name="Copeland A."/>
            <person name="Coutinho P.M."/>
            <person name="de Vries R.P."/>
            <person name="Ferreira P."/>
            <person name="Findley K."/>
            <person name="Foster B."/>
            <person name="Gaskell J."/>
            <person name="Glotzer D."/>
            <person name="Gorecki P."/>
            <person name="Heitman J."/>
            <person name="Hesse C."/>
            <person name="Hori C."/>
            <person name="Igarashi K."/>
            <person name="Jurgens J.A."/>
            <person name="Kallen N."/>
            <person name="Kersten P."/>
            <person name="Kohler A."/>
            <person name="Kuees U."/>
            <person name="Kumar T.K.A."/>
            <person name="Kuo A."/>
            <person name="LaButti K."/>
            <person name="Larrondo L.F."/>
            <person name="Lindquist E."/>
            <person name="Ling A."/>
            <person name="Lombard V."/>
            <person name="Lucas S."/>
            <person name="Lundell T."/>
            <person name="Martin R."/>
            <person name="McLaughlin D.J."/>
            <person name="Morgenstern I."/>
            <person name="Morin E."/>
            <person name="Murat C."/>
            <person name="Nagy L.G."/>
            <person name="Nolan M."/>
            <person name="Ohm R.A."/>
            <person name="Patyshakuliyeva A."/>
            <person name="Rokas A."/>
            <person name="Ruiz-Duenas F.J."/>
            <person name="Sabat G."/>
            <person name="Salamov A."/>
            <person name="Samejima M."/>
            <person name="Schmutz J."/>
            <person name="Slot J.C."/>
            <person name="St John F."/>
            <person name="Stenlid J."/>
            <person name="Sun H."/>
            <person name="Sun S."/>
            <person name="Syed K."/>
            <person name="Tsang A."/>
            <person name="Wiebenga A."/>
            <person name="Young D."/>
            <person name="Pisabarro A."/>
            <person name="Eastwood D.C."/>
            <person name="Martin F."/>
            <person name="Cullen D."/>
            <person name="Grigoriev I.V."/>
            <person name="Hibbett D.S."/>
        </authorList>
    </citation>
    <scope>NUCLEOTIDE SEQUENCE [LARGE SCALE GENOMIC DNA]</scope>
    <source>
        <strain evidence="3">RWD-64-598 SS2</strain>
    </source>
</reference>
<name>A0A5M3MF79_CONPW</name>
<organism evidence="2 3">
    <name type="scientific">Coniophora puteana (strain RWD-64-598)</name>
    <name type="common">Brown rot fungus</name>
    <dbReference type="NCBI Taxonomy" id="741705"/>
    <lineage>
        <taxon>Eukaryota</taxon>
        <taxon>Fungi</taxon>
        <taxon>Dikarya</taxon>
        <taxon>Basidiomycota</taxon>
        <taxon>Agaricomycotina</taxon>
        <taxon>Agaricomycetes</taxon>
        <taxon>Agaricomycetidae</taxon>
        <taxon>Boletales</taxon>
        <taxon>Coniophorineae</taxon>
        <taxon>Coniophoraceae</taxon>
        <taxon>Coniophora</taxon>
    </lineage>
</organism>
<proteinExistence type="predicted"/>
<feature type="region of interest" description="Disordered" evidence="1">
    <location>
        <begin position="132"/>
        <end position="155"/>
    </location>
</feature>
<sequence length="189" mass="20153">MNLCPIVELYTFKDYILRRSGGHTTAYTLSRVLKRSGLVSIFVSALPKLSPVPHHCLISPLFPFPASVAALPPHTLKINPCVAQPDGGASAVSSHPYLNVCTTEGSIVFALGPGGGAKGPFLSSFYLHKTSGTQQRHPRRELSAGPGATYSSSFDPSTRLGNTVRAIDSMTIAIRHVRQRCIGQGGEVL</sequence>
<evidence type="ECO:0000313" key="3">
    <source>
        <dbReference type="Proteomes" id="UP000053558"/>
    </source>
</evidence>
<keyword evidence="3" id="KW-1185">Reference proteome</keyword>
<dbReference type="RefSeq" id="XP_007771865.1">
    <property type="nucleotide sequence ID" value="XM_007773675.1"/>
</dbReference>
<dbReference type="KEGG" id="cput:CONPUDRAFT_75485"/>
<dbReference type="Proteomes" id="UP000053558">
    <property type="component" value="Unassembled WGS sequence"/>
</dbReference>
<dbReference type="AlphaFoldDB" id="A0A5M3MF79"/>
<evidence type="ECO:0000256" key="1">
    <source>
        <dbReference type="SAM" id="MobiDB-lite"/>
    </source>
</evidence>
<comment type="caution">
    <text evidence="2">The sequence shown here is derived from an EMBL/GenBank/DDBJ whole genome shotgun (WGS) entry which is preliminary data.</text>
</comment>
<gene>
    <name evidence="2" type="ORF">CONPUDRAFT_75485</name>
</gene>
<dbReference type="EMBL" id="JH711583">
    <property type="protein sequence ID" value="EIW77656.1"/>
    <property type="molecule type" value="Genomic_DNA"/>
</dbReference>
<accession>A0A5M3MF79</accession>